<dbReference type="RefSeq" id="WP_126383441.1">
    <property type="nucleotide sequence ID" value="NZ_LR134350.1"/>
</dbReference>
<proteinExistence type="predicted"/>
<keyword evidence="2" id="KW-1185">Reference proteome</keyword>
<dbReference type="EMBL" id="LR134350">
    <property type="protein sequence ID" value="VEG29954.1"/>
    <property type="molecule type" value="Genomic_DNA"/>
</dbReference>
<dbReference type="OrthoDB" id="4485313at2"/>
<dbReference type="AlphaFoldDB" id="A0A448HJP6"/>
<evidence type="ECO:0000313" key="1">
    <source>
        <dbReference type="EMBL" id="VEG29954.1"/>
    </source>
</evidence>
<dbReference type="KEGG" id="ahw:NCTC11636_02427"/>
<organism evidence="1 2">
    <name type="scientific">Actinomyces howellii</name>
    <dbReference type="NCBI Taxonomy" id="52771"/>
    <lineage>
        <taxon>Bacteria</taxon>
        <taxon>Bacillati</taxon>
        <taxon>Actinomycetota</taxon>
        <taxon>Actinomycetes</taxon>
        <taxon>Actinomycetales</taxon>
        <taxon>Actinomycetaceae</taxon>
        <taxon>Actinomyces</taxon>
    </lineage>
</organism>
<gene>
    <name evidence="1" type="ORF">NCTC11636_02427</name>
</gene>
<evidence type="ECO:0000313" key="2">
    <source>
        <dbReference type="Proteomes" id="UP000266895"/>
    </source>
</evidence>
<sequence length="193" mass="20824">MARVLFDDVVYTDYGILDLMWAADGYWDGDYDRFFAGQDNGLVGAADPKGIYLCLARMSGGSRVTIRLHDAEPPVDTEGWEDVVEVSTVIPQGAAPTWQTFAGDTSGPLELEPGPYRVRVSARGRDEANPARTGAVEDGAVVDFYLVDFWPAHWTLDAVIQTVSEDAATWHAQVGGRTCGQPPGQADAEEAAS</sequence>
<protein>
    <submittedName>
        <fullName evidence="1">Uncharacterized protein</fullName>
    </submittedName>
</protein>
<reference evidence="1 2" key="1">
    <citation type="submission" date="2018-12" db="EMBL/GenBank/DDBJ databases">
        <authorList>
            <consortium name="Pathogen Informatics"/>
        </authorList>
    </citation>
    <scope>NUCLEOTIDE SEQUENCE [LARGE SCALE GENOMIC DNA]</scope>
    <source>
        <strain evidence="1 2">NCTC11636</strain>
    </source>
</reference>
<name>A0A448HJP6_9ACTO</name>
<dbReference type="Proteomes" id="UP000266895">
    <property type="component" value="Chromosome"/>
</dbReference>
<accession>A0A448HJP6</accession>